<evidence type="ECO:0000313" key="2">
    <source>
        <dbReference type="EMBL" id="REK70082.1"/>
    </source>
</evidence>
<feature type="transmembrane region" description="Helical" evidence="1">
    <location>
        <begin position="95"/>
        <end position="116"/>
    </location>
</feature>
<proteinExistence type="predicted"/>
<keyword evidence="1" id="KW-0812">Transmembrane</keyword>
<gene>
    <name evidence="2" type="ORF">DX116_12965</name>
</gene>
<name>A0A371P2A9_9ACTN</name>
<evidence type="ECO:0000256" key="1">
    <source>
        <dbReference type="SAM" id="Phobius"/>
    </source>
</evidence>
<feature type="transmembrane region" description="Helical" evidence="1">
    <location>
        <begin position="68"/>
        <end position="88"/>
    </location>
</feature>
<feature type="transmembrane region" description="Helical" evidence="1">
    <location>
        <begin position="34"/>
        <end position="56"/>
    </location>
</feature>
<dbReference type="OrthoDB" id="3828660at2"/>
<keyword evidence="3" id="KW-1185">Reference proteome</keyword>
<evidence type="ECO:0008006" key="4">
    <source>
        <dbReference type="Google" id="ProtNLM"/>
    </source>
</evidence>
<dbReference type="EMBL" id="QUBR01000002">
    <property type="protein sequence ID" value="REK70082.1"/>
    <property type="molecule type" value="Genomic_DNA"/>
</dbReference>
<protein>
    <recommendedName>
        <fullName evidence="4">Integral membrane protein</fullName>
    </recommendedName>
</protein>
<dbReference type="Proteomes" id="UP000265581">
    <property type="component" value="Unassembled WGS sequence"/>
</dbReference>
<sequence length="121" mass="12745">MNDPVAYGIAILALLVAAFAAWRMARDLPLDNPLFYAVCVLEIALVGLLVGGSVALASTSRDVDGVLFVSYLVTMVVIPPAAVLWGIAEKSRWGTGVVVVAMLTIAALSVRLLGIWKGSYV</sequence>
<organism evidence="2 3">
    <name type="scientific">Aeromicrobium endophyticum</name>
    <dbReference type="NCBI Taxonomy" id="2292704"/>
    <lineage>
        <taxon>Bacteria</taxon>
        <taxon>Bacillati</taxon>
        <taxon>Actinomycetota</taxon>
        <taxon>Actinomycetes</taxon>
        <taxon>Propionibacteriales</taxon>
        <taxon>Nocardioidaceae</taxon>
        <taxon>Aeromicrobium</taxon>
    </lineage>
</organism>
<dbReference type="AlphaFoldDB" id="A0A371P2A9"/>
<accession>A0A371P2A9</accession>
<evidence type="ECO:0000313" key="3">
    <source>
        <dbReference type="Proteomes" id="UP000265581"/>
    </source>
</evidence>
<keyword evidence="1" id="KW-0472">Membrane</keyword>
<reference evidence="2 3" key="1">
    <citation type="submission" date="2018-08" db="EMBL/GenBank/DDBJ databases">
        <title>Aeromicrobium sp. M2KJ-4, whole genome shotgun sequence.</title>
        <authorList>
            <person name="Tuo L."/>
        </authorList>
    </citation>
    <scope>NUCLEOTIDE SEQUENCE [LARGE SCALE GENOMIC DNA]</scope>
    <source>
        <strain evidence="2 3">M2KJ-4</strain>
    </source>
</reference>
<keyword evidence="1" id="KW-1133">Transmembrane helix</keyword>
<dbReference type="RefSeq" id="WP_119704680.1">
    <property type="nucleotide sequence ID" value="NZ_JBHSOI010000002.1"/>
</dbReference>
<comment type="caution">
    <text evidence="2">The sequence shown here is derived from an EMBL/GenBank/DDBJ whole genome shotgun (WGS) entry which is preliminary data.</text>
</comment>
<feature type="transmembrane region" description="Helical" evidence="1">
    <location>
        <begin position="6"/>
        <end position="22"/>
    </location>
</feature>